<name>A0A3L8Q1X8_9GAMM</name>
<dbReference type="InterPro" id="IPR002942">
    <property type="entry name" value="S4_RNA-bd"/>
</dbReference>
<evidence type="ECO:0000256" key="1">
    <source>
        <dbReference type="ARBA" id="ARBA00008348"/>
    </source>
</evidence>
<evidence type="ECO:0000313" key="10">
    <source>
        <dbReference type="Proteomes" id="UP000281474"/>
    </source>
</evidence>
<keyword evidence="2 6" id="KW-0694">RNA-binding</keyword>
<feature type="domain" description="RNA-binding S4" evidence="8">
    <location>
        <begin position="6"/>
        <end position="64"/>
    </location>
</feature>
<evidence type="ECO:0000256" key="2">
    <source>
        <dbReference type="ARBA" id="ARBA00022884"/>
    </source>
</evidence>
<comment type="similarity">
    <text evidence="1 7">Belongs to the pseudouridine synthase RsuA family.</text>
</comment>
<dbReference type="CDD" id="cd02553">
    <property type="entry name" value="PseudoU_synth_RsuA"/>
    <property type="match status" value="1"/>
</dbReference>
<dbReference type="Gene3D" id="3.10.290.10">
    <property type="entry name" value="RNA-binding S4 domain"/>
    <property type="match status" value="1"/>
</dbReference>
<dbReference type="Gene3D" id="3.30.70.1560">
    <property type="entry name" value="Alpha-L RNA-binding motif"/>
    <property type="match status" value="1"/>
</dbReference>
<evidence type="ECO:0000256" key="7">
    <source>
        <dbReference type="RuleBase" id="RU003887"/>
    </source>
</evidence>
<reference evidence="9 10" key="1">
    <citation type="submission" date="2018-09" db="EMBL/GenBank/DDBJ databases">
        <title>Phylogeny of the Shewanellaceae, and recommendation for two new genera, Pseudoshewanella and Parashewanella.</title>
        <authorList>
            <person name="Wang G."/>
        </authorList>
    </citation>
    <scope>NUCLEOTIDE SEQUENCE [LARGE SCALE GENOMIC DNA]</scope>
    <source>
        <strain evidence="9 10">C51</strain>
    </source>
</reference>
<dbReference type="SMART" id="SM00363">
    <property type="entry name" value="S4"/>
    <property type="match status" value="1"/>
</dbReference>
<dbReference type="OrthoDB" id="9807213at2"/>
<comment type="caution">
    <text evidence="9">The sequence shown here is derived from an EMBL/GenBank/DDBJ whole genome shotgun (WGS) entry which is preliminary data.</text>
</comment>
<dbReference type="GO" id="GO:0003723">
    <property type="term" value="F:RNA binding"/>
    <property type="evidence" value="ECO:0007669"/>
    <property type="project" value="UniProtKB-KW"/>
</dbReference>
<dbReference type="InterPro" id="IPR036986">
    <property type="entry name" value="S4_RNA-bd_sf"/>
</dbReference>
<dbReference type="NCBIfam" id="TIGR00093">
    <property type="entry name" value="pseudouridine synthase"/>
    <property type="match status" value="1"/>
</dbReference>
<dbReference type="CDD" id="cd00165">
    <property type="entry name" value="S4"/>
    <property type="match status" value="1"/>
</dbReference>
<dbReference type="AlphaFoldDB" id="A0A3L8Q1X8"/>
<comment type="function">
    <text evidence="5">Responsible for synthesis of pseudouridine from uracil-516 in 16S ribosomal RNA.</text>
</comment>
<protein>
    <recommendedName>
        <fullName evidence="7">Pseudouridine synthase</fullName>
        <ecNumber evidence="7">5.4.99.-</ecNumber>
    </recommendedName>
</protein>
<dbReference type="PROSITE" id="PS50889">
    <property type="entry name" value="S4"/>
    <property type="match status" value="1"/>
</dbReference>
<dbReference type="Proteomes" id="UP000281474">
    <property type="component" value="Unassembled WGS sequence"/>
</dbReference>
<evidence type="ECO:0000256" key="4">
    <source>
        <dbReference type="ARBA" id="ARBA00036749"/>
    </source>
</evidence>
<accession>A0A3L8Q1X8</accession>
<evidence type="ECO:0000256" key="5">
    <source>
        <dbReference type="ARBA" id="ARBA00037590"/>
    </source>
</evidence>
<sequence>MQSKRGRLDRYLAKQLIQPKKAIRQLLLQGRVKVDDAICKDMDKQIDEFSHILVDDRTLQSNQPIYIMLHKPVGVVSATQDPNHKTVLDLINHPQKHELHIVGRLDLNTSGLVLLTNDSRWSSQLMHPQHKVTKRYKVRLANPIQHEYIEGFANGFHFEYEGVTTLPAKLEIVAEREAIVSILEGKYHQIKRMFGRYRNPVVELHRLSVGLLELDPVLKCGESRMLTQSEVFLVRS</sequence>
<evidence type="ECO:0000256" key="3">
    <source>
        <dbReference type="ARBA" id="ARBA00023235"/>
    </source>
</evidence>
<dbReference type="InterPro" id="IPR006145">
    <property type="entry name" value="PsdUridine_synth_RsuA/RluA"/>
</dbReference>
<dbReference type="InterPro" id="IPR020094">
    <property type="entry name" value="TruA/RsuA/RluB/E/F_N"/>
</dbReference>
<dbReference type="Pfam" id="PF00849">
    <property type="entry name" value="PseudoU_synth_2"/>
    <property type="match status" value="1"/>
</dbReference>
<dbReference type="Pfam" id="PF01479">
    <property type="entry name" value="S4"/>
    <property type="match status" value="1"/>
</dbReference>
<evidence type="ECO:0000313" key="9">
    <source>
        <dbReference type="EMBL" id="RLV61666.1"/>
    </source>
</evidence>
<dbReference type="PROSITE" id="PS01149">
    <property type="entry name" value="PSI_RSU"/>
    <property type="match status" value="1"/>
</dbReference>
<keyword evidence="10" id="KW-1185">Reference proteome</keyword>
<dbReference type="Gene3D" id="3.30.70.580">
    <property type="entry name" value="Pseudouridine synthase I, catalytic domain, N-terminal subdomain"/>
    <property type="match status" value="1"/>
</dbReference>
<keyword evidence="3 7" id="KW-0413">Isomerase</keyword>
<gene>
    <name evidence="9" type="ORF">D5018_00680</name>
</gene>
<dbReference type="InterPro" id="IPR018496">
    <property type="entry name" value="PsdUridine_synth_RsuA/RluB_CS"/>
</dbReference>
<dbReference type="EC" id="5.4.99.-" evidence="7"/>
<dbReference type="InterPro" id="IPR042092">
    <property type="entry name" value="PsdUridine_s_RsuA/RluB/E/F_cat"/>
</dbReference>
<dbReference type="InterPro" id="IPR020103">
    <property type="entry name" value="PsdUridine_synth_cat_dom_sf"/>
</dbReference>
<dbReference type="PANTHER" id="PTHR47683">
    <property type="entry name" value="PSEUDOURIDINE SYNTHASE FAMILY PROTEIN-RELATED"/>
    <property type="match status" value="1"/>
</dbReference>
<proteinExistence type="inferred from homology"/>
<evidence type="ECO:0000259" key="8">
    <source>
        <dbReference type="SMART" id="SM00363"/>
    </source>
</evidence>
<dbReference type="EMBL" id="QZEI01000001">
    <property type="protein sequence ID" value="RLV61666.1"/>
    <property type="molecule type" value="Genomic_DNA"/>
</dbReference>
<dbReference type="InterPro" id="IPR050343">
    <property type="entry name" value="RsuA_PseudoU_synthase"/>
</dbReference>
<dbReference type="SUPFAM" id="SSF55120">
    <property type="entry name" value="Pseudouridine synthase"/>
    <property type="match status" value="1"/>
</dbReference>
<dbReference type="SUPFAM" id="SSF55174">
    <property type="entry name" value="Alpha-L RNA-binding motif"/>
    <property type="match status" value="1"/>
</dbReference>
<dbReference type="GO" id="GO:0000455">
    <property type="term" value="P:enzyme-directed rRNA pseudouridine synthesis"/>
    <property type="evidence" value="ECO:0007669"/>
    <property type="project" value="UniProtKB-ARBA"/>
</dbReference>
<organism evidence="9 10">
    <name type="scientific">Parashewanella curva</name>
    <dbReference type="NCBI Taxonomy" id="2338552"/>
    <lineage>
        <taxon>Bacteria</taxon>
        <taxon>Pseudomonadati</taxon>
        <taxon>Pseudomonadota</taxon>
        <taxon>Gammaproteobacteria</taxon>
        <taxon>Alteromonadales</taxon>
        <taxon>Shewanellaceae</taxon>
        <taxon>Parashewanella</taxon>
    </lineage>
</organism>
<dbReference type="InterPro" id="IPR000748">
    <property type="entry name" value="PsdUridine_synth_RsuA/RluB/E/F"/>
</dbReference>
<dbReference type="GO" id="GO:0160136">
    <property type="term" value="F:16S rRNA pseudouridine(516) synthase activity"/>
    <property type="evidence" value="ECO:0007669"/>
    <property type="project" value="UniProtKB-EC"/>
</dbReference>
<dbReference type="PANTHER" id="PTHR47683:SF4">
    <property type="entry name" value="PSEUDOURIDINE SYNTHASE"/>
    <property type="match status" value="1"/>
</dbReference>
<comment type="catalytic activity">
    <reaction evidence="4">
        <text>uridine(516) in 16S rRNA = pseudouridine(516) in 16S rRNA</text>
        <dbReference type="Rhea" id="RHEA:38867"/>
        <dbReference type="Rhea" id="RHEA-COMP:10089"/>
        <dbReference type="Rhea" id="RHEA-COMP:10090"/>
        <dbReference type="ChEBI" id="CHEBI:65314"/>
        <dbReference type="ChEBI" id="CHEBI:65315"/>
        <dbReference type="EC" id="5.4.99.19"/>
    </reaction>
</comment>
<dbReference type="RefSeq" id="WP_121837065.1">
    <property type="nucleotide sequence ID" value="NZ_ML014753.1"/>
</dbReference>
<evidence type="ECO:0000256" key="6">
    <source>
        <dbReference type="PROSITE-ProRule" id="PRU00182"/>
    </source>
</evidence>